<dbReference type="AlphaFoldDB" id="A0A495IHQ1"/>
<feature type="active site" evidence="6">
    <location>
        <position position="164"/>
    </location>
</feature>
<evidence type="ECO:0000313" key="10">
    <source>
        <dbReference type="Proteomes" id="UP000280008"/>
    </source>
</evidence>
<proteinExistence type="inferred from homology"/>
<evidence type="ECO:0000256" key="4">
    <source>
        <dbReference type="ARBA" id="ARBA00022695"/>
    </source>
</evidence>
<keyword evidence="1 6" id="KW-1277">Toxin-antitoxin system</keyword>
<evidence type="ECO:0000256" key="1">
    <source>
        <dbReference type="ARBA" id="ARBA00022649"/>
    </source>
</evidence>
<gene>
    <name evidence="9" type="ORF">C8E83_2661</name>
</gene>
<evidence type="ECO:0000313" key="9">
    <source>
        <dbReference type="EMBL" id="RKR75513.1"/>
    </source>
</evidence>
<keyword evidence="4 6" id="KW-0548">Nucleotidyltransferase</keyword>
<comment type="caution">
    <text evidence="6">Lacks conserved residue(s) required for the propagation of feature annotation.</text>
</comment>
<keyword evidence="2 6" id="KW-0328">Glycosyltransferase</keyword>
<dbReference type="InterPro" id="IPR029494">
    <property type="entry name" value="DarT"/>
</dbReference>
<feature type="binding site" evidence="6">
    <location>
        <position position="61"/>
    </location>
    <ligand>
        <name>NAD(+)</name>
        <dbReference type="ChEBI" id="CHEBI:57540"/>
    </ligand>
</feature>
<comment type="similarity">
    <text evidence="6">Belongs to the DarT ADP-ribosyltransferase family.</text>
</comment>
<dbReference type="GO" id="GO:0016779">
    <property type="term" value="F:nucleotidyltransferase activity"/>
    <property type="evidence" value="ECO:0007669"/>
    <property type="project" value="UniProtKB-UniRule"/>
</dbReference>
<dbReference type="GO" id="GO:0003677">
    <property type="term" value="F:DNA binding"/>
    <property type="evidence" value="ECO:0007669"/>
    <property type="project" value="UniProtKB-UniRule"/>
</dbReference>
<evidence type="ECO:0000259" key="8">
    <source>
        <dbReference type="PROSITE" id="PS52018"/>
    </source>
</evidence>
<feature type="binding site" evidence="6">
    <location>
        <begin position="26"/>
        <end position="28"/>
    </location>
    <ligand>
        <name>NAD(+)</name>
        <dbReference type="ChEBI" id="CHEBI:57540"/>
    </ligand>
</feature>
<protein>
    <submittedName>
        <fullName evidence="9">Uncharacterized protein DUF4433</fullName>
    </submittedName>
</protein>
<evidence type="ECO:0000256" key="7">
    <source>
        <dbReference type="SAM" id="MobiDB-lite"/>
    </source>
</evidence>
<organism evidence="9 10">
    <name type="scientific">Frondihabitans australicus</name>
    <dbReference type="NCBI Taxonomy" id="386892"/>
    <lineage>
        <taxon>Bacteria</taxon>
        <taxon>Bacillati</taxon>
        <taxon>Actinomycetota</taxon>
        <taxon>Actinomycetes</taxon>
        <taxon>Micrococcales</taxon>
        <taxon>Microbacteriaceae</taxon>
        <taxon>Frondihabitans</taxon>
    </lineage>
</organism>
<evidence type="ECO:0000256" key="5">
    <source>
        <dbReference type="ARBA" id="ARBA00023125"/>
    </source>
</evidence>
<feature type="active site" description="Proton acceptor" evidence="6">
    <location>
        <position position="61"/>
    </location>
</feature>
<evidence type="ECO:0000256" key="2">
    <source>
        <dbReference type="ARBA" id="ARBA00022676"/>
    </source>
</evidence>
<keyword evidence="5 6" id="KW-0238">DNA-binding</keyword>
<feature type="compositionally biased region" description="Basic and acidic residues" evidence="7">
    <location>
        <begin position="47"/>
        <end position="61"/>
    </location>
</feature>
<sequence>MRAAGTRSTPVETLPDVNLATMRAHHWTHIDNLESILRDGELRAGARPELDVSSPERRESRAAAAVPTGESVSDFVPFALSPDAATWDEVRHGADGPGWSAAARGTRPTDFVVLVVPVAALGEDFVVADGEAAGALTRFGTGPVEGGATARRAAIADPALANIEVLVPGVVAVSSVTLIGVPNDRMRDRVRELLVTVGVAAVRVAVYPPWFKPSEA</sequence>
<keyword evidence="10" id="KW-1185">Reference proteome</keyword>
<evidence type="ECO:0000256" key="3">
    <source>
        <dbReference type="ARBA" id="ARBA00022679"/>
    </source>
</evidence>
<dbReference type="GO" id="GO:0016757">
    <property type="term" value="F:glycosyltransferase activity"/>
    <property type="evidence" value="ECO:0007669"/>
    <property type="project" value="UniProtKB-UniRule"/>
</dbReference>
<dbReference type="Proteomes" id="UP000280008">
    <property type="component" value="Unassembled WGS sequence"/>
</dbReference>
<reference evidence="9 10" key="1">
    <citation type="submission" date="2018-10" db="EMBL/GenBank/DDBJ databases">
        <title>Sequencing the genomes of 1000 actinobacteria strains.</title>
        <authorList>
            <person name="Klenk H.-P."/>
        </authorList>
    </citation>
    <scope>NUCLEOTIDE SEQUENCE [LARGE SCALE GENOMIC DNA]</scope>
    <source>
        <strain evidence="9 10">DSM 17894</strain>
    </source>
</reference>
<name>A0A495IHQ1_9MICO</name>
<feature type="region of interest" description="Disordered" evidence="7">
    <location>
        <begin position="47"/>
        <end position="66"/>
    </location>
</feature>
<evidence type="ECO:0000256" key="6">
    <source>
        <dbReference type="PROSITE-ProRule" id="PRU01362"/>
    </source>
</evidence>
<keyword evidence="3 6" id="KW-0808">Transferase</keyword>
<comment type="catalytic activity">
    <reaction evidence="6">
        <text>a thymidine in DNA + NAD(+) = an N-(ADP-alpha-D-ribosyl)-thymidine in DNA + nicotinamide + H(+)</text>
        <dbReference type="Rhea" id="RHEA:71651"/>
        <dbReference type="Rhea" id="RHEA-COMP:13556"/>
        <dbReference type="Rhea" id="RHEA-COMP:18051"/>
        <dbReference type="ChEBI" id="CHEBI:15378"/>
        <dbReference type="ChEBI" id="CHEBI:17154"/>
        <dbReference type="ChEBI" id="CHEBI:57540"/>
        <dbReference type="ChEBI" id="CHEBI:137386"/>
        <dbReference type="ChEBI" id="CHEBI:191199"/>
    </reaction>
</comment>
<feature type="domain" description="DarT" evidence="8">
    <location>
        <begin position="22"/>
        <end position="212"/>
    </location>
</feature>
<dbReference type="EMBL" id="RBKS01000001">
    <property type="protein sequence ID" value="RKR75513.1"/>
    <property type="molecule type" value="Genomic_DNA"/>
</dbReference>
<comment type="caution">
    <text evidence="9">The sequence shown here is derived from an EMBL/GenBank/DDBJ whole genome shotgun (WGS) entry which is preliminary data.</text>
</comment>
<accession>A0A495IHQ1</accession>
<dbReference type="PROSITE" id="PS52018">
    <property type="entry name" value="DART"/>
    <property type="match status" value="1"/>
</dbReference>
<dbReference type="Pfam" id="PF14487">
    <property type="entry name" value="DarT"/>
    <property type="match status" value="1"/>
</dbReference>